<name>A0ABU7MEK6_9ACTN</name>
<proteinExistence type="predicted"/>
<dbReference type="RefSeq" id="WP_330433207.1">
    <property type="nucleotide sequence ID" value="NZ_JAZDUF010000004.1"/>
</dbReference>
<comment type="caution">
    <text evidence="1">The sequence shown here is derived from an EMBL/GenBank/DDBJ whole genome shotgun (WGS) entry which is preliminary data.</text>
</comment>
<reference evidence="1 2" key="1">
    <citation type="submission" date="2024-01" db="EMBL/GenBank/DDBJ databases">
        <title>Draft genome sequence of Gordonia sp. LSe1-13.</title>
        <authorList>
            <person name="Suphannarot A."/>
            <person name="Mingma R."/>
        </authorList>
    </citation>
    <scope>NUCLEOTIDE SEQUENCE [LARGE SCALE GENOMIC DNA]</scope>
    <source>
        <strain evidence="1 2">LSe1-13</strain>
    </source>
</reference>
<gene>
    <name evidence="1" type="ORF">VZC37_14055</name>
</gene>
<evidence type="ECO:0000313" key="2">
    <source>
        <dbReference type="Proteomes" id="UP001347146"/>
    </source>
</evidence>
<evidence type="ECO:0000313" key="1">
    <source>
        <dbReference type="EMBL" id="MEE3851465.1"/>
    </source>
</evidence>
<keyword evidence="2" id="KW-1185">Reference proteome</keyword>
<organism evidence="1 2">
    <name type="scientific">Gordonia sesuvii</name>
    <dbReference type="NCBI Taxonomy" id="3116777"/>
    <lineage>
        <taxon>Bacteria</taxon>
        <taxon>Bacillati</taxon>
        <taxon>Actinomycetota</taxon>
        <taxon>Actinomycetes</taxon>
        <taxon>Mycobacteriales</taxon>
        <taxon>Gordoniaceae</taxon>
        <taxon>Gordonia</taxon>
    </lineage>
</organism>
<sequence length="69" mass="7684">MLDDLDAASRAQARQLVTELERAADAIVDDLERVPRSAAGTAGKRAELFEVRGYIQRLQQRYHLTAAQS</sequence>
<dbReference type="Proteomes" id="UP001347146">
    <property type="component" value="Unassembled WGS sequence"/>
</dbReference>
<protein>
    <submittedName>
        <fullName evidence="1">Uncharacterized protein</fullName>
    </submittedName>
</protein>
<dbReference type="EMBL" id="JAZDUF010000004">
    <property type="protein sequence ID" value="MEE3851465.1"/>
    <property type="molecule type" value="Genomic_DNA"/>
</dbReference>
<accession>A0ABU7MEK6</accession>